<gene>
    <name evidence="1" type="ORF">XELAEV_18031222mg</name>
</gene>
<evidence type="ECO:0000313" key="1">
    <source>
        <dbReference type="EMBL" id="OCT76034.1"/>
    </source>
</evidence>
<accession>A0A974CM77</accession>
<protein>
    <submittedName>
        <fullName evidence="1">Uncharacterized protein</fullName>
    </submittedName>
</protein>
<evidence type="ECO:0000313" key="2">
    <source>
        <dbReference type="Proteomes" id="UP000694892"/>
    </source>
</evidence>
<reference evidence="2" key="1">
    <citation type="journal article" date="2016" name="Nature">
        <title>Genome evolution in the allotetraploid frog Xenopus laevis.</title>
        <authorList>
            <person name="Session A.M."/>
            <person name="Uno Y."/>
            <person name="Kwon T."/>
            <person name="Chapman J.A."/>
            <person name="Toyoda A."/>
            <person name="Takahashi S."/>
            <person name="Fukui A."/>
            <person name="Hikosaka A."/>
            <person name="Suzuki A."/>
            <person name="Kondo M."/>
            <person name="van Heeringen S.J."/>
            <person name="Quigley I."/>
            <person name="Heinz S."/>
            <person name="Ogino H."/>
            <person name="Ochi H."/>
            <person name="Hellsten U."/>
            <person name="Lyons J.B."/>
            <person name="Simakov O."/>
            <person name="Putnam N."/>
            <person name="Stites J."/>
            <person name="Kuroki Y."/>
            <person name="Tanaka T."/>
            <person name="Michiue T."/>
            <person name="Watanabe M."/>
            <person name="Bogdanovic O."/>
            <person name="Lister R."/>
            <person name="Georgiou G."/>
            <person name="Paranjpe S.S."/>
            <person name="van Kruijsbergen I."/>
            <person name="Shu S."/>
            <person name="Carlson J."/>
            <person name="Kinoshita T."/>
            <person name="Ohta Y."/>
            <person name="Mawaribuchi S."/>
            <person name="Jenkins J."/>
            <person name="Grimwood J."/>
            <person name="Schmutz J."/>
            <person name="Mitros T."/>
            <person name="Mozaffari S.V."/>
            <person name="Suzuki Y."/>
            <person name="Haramoto Y."/>
            <person name="Yamamoto T.S."/>
            <person name="Takagi C."/>
            <person name="Heald R."/>
            <person name="Miller K."/>
            <person name="Haudenschild C."/>
            <person name="Kitzman J."/>
            <person name="Nakayama T."/>
            <person name="Izutsu Y."/>
            <person name="Robert J."/>
            <person name="Fortriede J."/>
            <person name="Burns K."/>
            <person name="Lotay V."/>
            <person name="Karimi K."/>
            <person name="Yasuoka Y."/>
            <person name="Dichmann D.S."/>
            <person name="Flajnik M.F."/>
            <person name="Houston D.W."/>
            <person name="Shendure J."/>
            <person name="DuPasquier L."/>
            <person name="Vize P.D."/>
            <person name="Zorn A.M."/>
            <person name="Ito M."/>
            <person name="Marcotte E.M."/>
            <person name="Wallingford J.B."/>
            <person name="Ito Y."/>
            <person name="Asashima M."/>
            <person name="Ueno N."/>
            <person name="Matsuda Y."/>
            <person name="Veenstra G.J."/>
            <person name="Fujiyama A."/>
            <person name="Harland R.M."/>
            <person name="Taira M."/>
            <person name="Rokhsar D.S."/>
        </authorList>
    </citation>
    <scope>NUCLEOTIDE SEQUENCE [LARGE SCALE GENOMIC DNA]</scope>
    <source>
        <strain evidence="2">J</strain>
    </source>
</reference>
<sequence>MVKGASPGSCLRVCPGSLRCSMLPGSISIVFNHFALQAATVVVPRHWKSVPTLVHRGMIEGNVTAIIILIYI</sequence>
<dbReference type="Proteomes" id="UP000694892">
    <property type="component" value="Chromosome 6L"/>
</dbReference>
<proteinExistence type="predicted"/>
<dbReference type="EMBL" id="CM004476">
    <property type="protein sequence ID" value="OCT76034.1"/>
    <property type="molecule type" value="Genomic_DNA"/>
</dbReference>
<name>A0A974CM77_XENLA</name>
<organism evidence="1 2">
    <name type="scientific">Xenopus laevis</name>
    <name type="common">African clawed frog</name>
    <dbReference type="NCBI Taxonomy" id="8355"/>
    <lineage>
        <taxon>Eukaryota</taxon>
        <taxon>Metazoa</taxon>
        <taxon>Chordata</taxon>
        <taxon>Craniata</taxon>
        <taxon>Vertebrata</taxon>
        <taxon>Euteleostomi</taxon>
        <taxon>Amphibia</taxon>
        <taxon>Batrachia</taxon>
        <taxon>Anura</taxon>
        <taxon>Pipoidea</taxon>
        <taxon>Pipidae</taxon>
        <taxon>Xenopodinae</taxon>
        <taxon>Xenopus</taxon>
        <taxon>Xenopus</taxon>
    </lineage>
</organism>
<dbReference type="AlphaFoldDB" id="A0A974CM77"/>